<evidence type="ECO:0008006" key="4">
    <source>
        <dbReference type="Google" id="ProtNLM"/>
    </source>
</evidence>
<protein>
    <recommendedName>
        <fullName evidence="4">Peptidase S1 domain-containing protein</fullName>
    </recommendedName>
</protein>
<sequence length="345" mass="38705">MGNKKSAPRIQNHDDQDESDYEDDDDEPNVILEIEERAECDNVESLSKDCERCEHLYGSAMIDVKDFSLDCLPEALREQQILDYLMTQAKIAVKLQVKKCGFKAGMTFDASGWACVSEDTAIEYASCPLQDCPMNGGNVHKAYGGITVYTNEHVVNKKEEGVNCKIIFFYVRDKADCEETFLLQKDSPDTTEVGTISSSELLSDSDTPVLAWGLCVKQVRENKDLVAIETIFHDPELFNVVSACSTQRICAWTKMPDLLKKELKEHVVVISHPHGRPKVVSVGKLLCLEEASQGERAEKETRYSASTCTGSSGGPVICGHYPYRPFTHSSKREYRDRIENFSLSY</sequence>
<organism evidence="2 3">
    <name type="scientific">Elysia chlorotica</name>
    <name type="common">Eastern emerald elysia</name>
    <name type="synonym">Sea slug</name>
    <dbReference type="NCBI Taxonomy" id="188477"/>
    <lineage>
        <taxon>Eukaryota</taxon>
        <taxon>Metazoa</taxon>
        <taxon>Spiralia</taxon>
        <taxon>Lophotrochozoa</taxon>
        <taxon>Mollusca</taxon>
        <taxon>Gastropoda</taxon>
        <taxon>Heterobranchia</taxon>
        <taxon>Euthyneura</taxon>
        <taxon>Panpulmonata</taxon>
        <taxon>Sacoglossa</taxon>
        <taxon>Placobranchoidea</taxon>
        <taxon>Plakobranchidae</taxon>
        <taxon>Elysia</taxon>
    </lineage>
</organism>
<dbReference type="AlphaFoldDB" id="A0A3S1BGM8"/>
<reference evidence="2 3" key="1">
    <citation type="submission" date="2019-01" db="EMBL/GenBank/DDBJ databases">
        <title>A draft genome assembly of the solar-powered sea slug Elysia chlorotica.</title>
        <authorList>
            <person name="Cai H."/>
            <person name="Li Q."/>
            <person name="Fang X."/>
            <person name="Li J."/>
            <person name="Curtis N.E."/>
            <person name="Altenburger A."/>
            <person name="Shibata T."/>
            <person name="Feng M."/>
            <person name="Maeda T."/>
            <person name="Schwartz J.A."/>
            <person name="Shigenobu S."/>
            <person name="Lundholm N."/>
            <person name="Nishiyama T."/>
            <person name="Yang H."/>
            <person name="Hasebe M."/>
            <person name="Li S."/>
            <person name="Pierce S.K."/>
            <person name="Wang J."/>
        </authorList>
    </citation>
    <scope>NUCLEOTIDE SEQUENCE [LARGE SCALE GENOMIC DNA]</scope>
    <source>
        <strain evidence="2">EC2010</strain>
        <tissue evidence="2">Whole organism of an adult</tissue>
    </source>
</reference>
<feature type="compositionally biased region" description="Acidic residues" evidence="1">
    <location>
        <begin position="15"/>
        <end position="28"/>
    </location>
</feature>
<proteinExistence type="predicted"/>
<accession>A0A3S1BGM8</accession>
<evidence type="ECO:0000256" key="1">
    <source>
        <dbReference type="SAM" id="MobiDB-lite"/>
    </source>
</evidence>
<gene>
    <name evidence="2" type="ORF">EGW08_011936</name>
</gene>
<dbReference type="SUPFAM" id="SSF50494">
    <property type="entry name" value="Trypsin-like serine proteases"/>
    <property type="match status" value="1"/>
</dbReference>
<evidence type="ECO:0000313" key="2">
    <source>
        <dbReference type="EMBL" id="RUS80298.1"/>
    </source>
</evidence>
<evidence type="ECO:0000313" key="3">
    <source>
        <dbReference type="Proteomes" id="UP000271974"/>
    </source>
</evidence>
<dbReference type="OrthoDB" id="6099852at2759"/>
<dbReference type="InterPro" id="IPR009003">
    <property type="entry name" value="Peptidase_S1_PA"/>
</dbReference>
<name>A0A3S1BGM8_ELYCH</name>
<keyword evidence="3" id="KW-1185">Reference proteome</keyword>
<feature type="region of interest" description="Disordered" evidence="1">
    <location>
        <begin position="1"/>
        <end position="28"/>
    </location>
</feature>
<dbReference type="Proteomes" id="UP000271974">
    <property type="component" value="Unassembled WGS sequence"/>
</dbReference>
<dbReference type="EMBL" id="RQTK01000400">
    <property type="protein sequence ID" value="RUS80298.1"/>
    <property type="molecule type" value="Genomic_DNA"/>
</dbReference>
<comment type="caution">
    <text evidence="2">The sequence shown here is derived from an EMBL/GenBank/DDBJ whole genome shotgun (WGS) entry which is preliminary data.</text>
</comment>